<dbReference type="InterPro" id="IPR003018">
    <property type="entry name" value="GAF"/>
</dbReference>
<dbReference type="InterPro" id="IPR003661">
    <property type="entry name" value="HisK_dim/P_dom"/>
</dbReference>
<dbReference type="InterPro" id="IPR029016">
    <property type="entry name" value="GAF-like_dom_sf"/>
</dbReference>
<dbReference type="PANTHER" id="PTHR43065">
    <property type="entry name" value="SENSOR HISTIDINE KINASE"/>
    <property type="match status" value="1"/>
</dbReference>
<dbReference type="SUPFAM" id="SSF47384">
    <property type="entry name" value="Homodimeric domain of signal transducing histidine kinase"/>
    <property type="match status" value="1"/>
</dbReference>
<dbReference type="SMART" id="SM00387">
    <property type="entry name" value="HATPase_c"/>
    <property type="match status" value="1"/>
</dbReference>
<dbReference type="Gene3D" id="1.10.287.130">
    <property type="match status" value="1"/>
</dbReference>
<dbReference type="SUPFAM" id="SSF55874">
    <property type="entry name" value="ATPase domain of HSP90 chaperone/DNA topoisomerase II/histidine kinase"/>
    <property type="match status" value="1"/>
</dbReference>
<protein>
    <recommendedName>
        <fullName evidence="2">histidine kinase</fullName>
        <ecNumber evidence="2">2.7.13.3</ecNumber>
    </recommendedName>
</protein>
<dbReference type="AlphaFoldDB" id="A0A8J6XL46"/>
<evidence type="ECO:0000259" key="7">
    <source>
        <dbReference type="PROSITE" id="PS50109"/>
    </source>
</evidence>
<keyword evidence="4" id="KW-0808">Transferase</keyword>
<evidence type="ECO:0000256" key="6">
    <source>
        <dbReference type="SAM" id="Coils"/>
    </source>
</evidence>
<dbReference type="SMART" id="SM00065">
    <property type="entry name" value="GAF"/>
    <property type="match status" value="1"/>
</dbReference>
<dbReference type="Pfam" id="PF02518">
    <property type="entry name" value="HATPase_c"/>
    <property type="match status" value="1"/>
</dbReference>
<dbReference type="SUPFAM" id="SSF55781">
    <property type="entry name" value="GAF domain-like"/>
    <property type="match status" value="1"/>
</dbReference>
<dbReference type="InterPro" id="IPR003594">
    <property type="entry name" value="HATPase_dom"/>
</dbReference>
<dbReference type="GO" id="GO:0000155">
    <property type="term" value="F:phosphorelay sensor kinase activity"/>
    <property type="evidence" value="ECO:0007669"/>
    <property type="project" value="InterPro"/>
</dbReference>
<gene>
    <name evidence="8" type="ORF">ICL16_44415</name>
</gene>
<dbReference type="Gene3D" id="3.30.450.40">
    <property type="match status" value="1"/>
</dbReference>
<dbReference type="Gene3D" id="3.30.565.10">
    <property type="entry name" value="Histidine kinase-like ATPase, C-terminal domain"/>
    <property type="match status" value="1"/>
</dbReference>
<dbReference type="Proteomes" id="UP000629098">
    <property type="component" value="Unassembled WGS sequence"/>
</dbReference>
<keyword evidence="9" id="KW-1185">Reference proteome</keyword>
<keyword evidence="4" id="KW-0418">Kinase</keyword>
<feature type="domain" description="Histidine kinase" evidence="7">
    <location>
        <begin position="259"/>
        <end position="502"/>
    </location>
</feature>
<reference evidence="8" key="1">
    <citation type="submission" date="2020-09" db="EMBL/GenBank/DDBJ databases">
        <title>Iningainema tapete sp. nov. (Scytonemataceae, Cyanobacteria) from greenhouses in central Florida (USA) produces two types of nodularin with biosynthetic potential for microcystin-LR and anabaenopeptins.</title>
        <authorList>
            <person name="Berthold D.E."/>
            <person name="Lefler F.W."/>
            <person name="Huang I.-S."/>
            <person name="Abdulla H."/>
            <person name="Zimba P.V."/>
            <person name="Laughinghouse H.D. IV."/>
        </authorList>
    </citation>
    <scope>NUCLEOTIDE SEQUENCE</scope>
    <source>
        <strain evidence="8">BLCCT55</strain>
    </source>
</reference>
<evidence type="ECO:0000256" key="3">
    <source>
        <dbReference type="ARBA" id="ARBA00022553"/>
    </source>
</evidence>
<name>A0A8J6XL46_9CYAN</name>
<comment type="caution">
    <text evidence="8">The sequence shown here is derived from an EMBL/GenBank/DDBJ whole genome shotgun (WGS) entry which is preliminary data.</text>
</comment>
<dbReference type="PRINTS" id="PR00344">
    <property type="entry name" value="BCTRLSENSOR"/>
</dbReference>
<proteinExistence type="predicted"/>
<keyword evidence="5" id="KW-0902">Two-component regulatory system</keyword>
<dbReference type="EC" id="2.7.13.3" evidence="2"/>
<dbReference type="RefSeq" id="WP_190839123.1">
    <property type="nucleotide sequence ID" value="NZ_CAWPPI010000134.1"/>
</dbReference>
<dbReference type="PROSITE" id="PS50109">
    <property type="entry name" value="HIS_KIN"/>
    <property type="match status" value="1"/>
</dbReference>
<dbReference type="InterPro" id="IPR005467">
    <property type="entry name" value="His_kinase_dom"/>
</dbReference>
<feature type="coiled-coil region" evidence="6">
    <location>
        <begin position="216"/>
        <end position="250"/>
    </location>
</feature>
<evidence type="ECO:0000313" key="8">
    <source>
        <dbReference type="EMBL" id="MBD2778910.1"/>
    </source>
</evidence>
<dbReference type="SMART" id="SM00388">
    <property type="entry name" value="HisKA"/>
    <property type="match status" value="1"/>
</dbReference>
<dbReference type="CDD" id="cd00082">
    <property type="entry name" value="HisKA"/>
    <property type="match status" value="1"/>
</dbReference>
<keyword evidence="3" id="KW-0597">Phosphoprotein</keyword>
<dbReference type="InterPro" id="IPR036097">
    <property type="entry name" value="HisK_dim/P_sf"/>
</dbReference>
<accession>A0A8J6XL46</accession>
<dbReference type="InterPro" id="IPR004358">
    <property type="entry name" value="Sig_transdc_His_kin-like_C"/>
</dbReference>
<evidence type="ECO:0000256" key="1">
    <source>
        <dbReference type="ARBA" id="ARBA00000085"/>
    </source>
</evidence>
<evidence type="ECO:0000256" key="4">
    <source>
        <dbReference type="ARBA" id="ARBA00022777"/>
    </source>
</evidence>
<evidence type="ECO:0000256" key="2">
    <source>
        <dbReference type="ARBA" id="ARBA00012438"/>
    </source>
</evidence>
<dbReference type="EMBL" id="JACXAE010000134">
    <property type="protein sequence ID" value="MBD2778910.1"/>
    <property type="molecule type" value="Genomic_DNA"/>
</dbReference>
<evidence type="ECO:0000313" key="9">
    <source>
        <dbReference type="Proteomes" id="UP000629098"/>
    </source>
</evidence>
<evidence type="ECO:0000256" key="5">
    <source>
        <dbReference type="ARBA" id="ARBA00023012"/>
    </source>
</evidence>
<comment type="catalytic activity">
    <reaction evidence="1">
        <text>ATP + protein L-histidine = ADP + protein N-phospho-L-histidine.</text>
        <dbReference type="EC" id="2.7.13.3"/>
    </reaction>
</comment>
<dbReference type="PANTHER" id="PTHR43065:SF50">
    <property type="entry name" value="HISTIDINE KINASE"/>
    <property type="match status" value="1"/>
</dbReference>
<sequence>MNKAYYYYLKWGATAKVQQLESLYPYLRVKTTDSLSKDTTTGSTTGNSQSFDLLTVVKASQALSSEIVVENLLEKLMHLVRENAGAEKVIFLDKQDEQLFIEAALIGENNVTVCQSLPVTKCDTLPKNLINYVNRTQTPLLLDDATQNKQFNYDSYIVENKPKSILVLPIMHQSTIVGILYLENNLATGAFTKDRLEVLQVIASQAAISLENARFYNTLEKRVAQRTQELQNALEELHRTQLQMIQSEKMSSLGQLVAGIAHEINNPISFIYGNLAPISEYVQSLLELVDIYLEKTPTPLPEFMEKAEEIDLEYIREDVPNLLNSLRTGAARIRDIVQTLRNFSRLDEAVIKDVELHEGIENTLMILQQRLGEIQVVKEYDRLPKVEFYAGEINQVFMSLLTNAIDAIEESLVQDKGQIQIRTELRQDNQVAICIADNGVGMTEEVKSKIFDPFFTTKPIGKANGLGLSISYQIVVEKHGGNLMCQSVPGEGTEFTILLPYS</sequence>
<keyword evidence="6" id="KW-0175">Coiled coil</keyword>
<dbReference type="Pfam" id="PF01590">
    <property type="entry name" value="GAF"/>
    <property type="match status" value="1"/>
</dbReference>
<organism evidence="8 9">
    <name type="scientific">Iningainema tapete BLCC-T55</name>
    <dbReference type="NCBI Taxonomy" id="2748662"/>
    <lineage>
        <taxon>Bacteria</taxon>
        <taxon>Bacillati</taxon>
        <taxon>Cyanobacteriota</taxon>
        <taxon>Cyanophyceae</taxon>
        <taxon>Nostocales</taxon>
        <taxon>Scytonemataceae</taxon>
        <taxon>Iningainema tapete</taxon>
    </lineage>
</organism>
<dbReference type="InterPro" id="IPR036890">
    <property type="entry name" value="HATPase_C_sf"/>
</dbReference>